<keyword evidence="2" id="KW-1185">Reference proteome</keyword>
<name>A0ABC8W3K5_9POAL</name>
<evidence type="ECO:0000313" key="2">
    <source>
        <dbReference type="Proteomes" id="UP001497457"/>
    </source>
</evidence>
<dbReference type="EMBL" id="OZ075121">
    <property type="protein sequence ID" value="CAL4901793.1"/>
    <property type="molecule type" value="Genomic_DNA"/>
</dbReference>
<sequence length="556" mass="62525">MKKKRKAKRSGVRLTRSFCKNRKACKTQAVVSGHLHGDHNRDVWTDLSDEQKSYLSKSVASITLYNAIDRQGNHLTRFLTSASLVKALNYTTNKDHNDLKIKVCHEGKEVYKGYLAEFDLDHKFAVVNVRTFLDVHVGLQHVLGIPPEGVSLVAVGRDIYGKLMARIVKLSGDLRVCEDDEDLDSNTNLKAWEGGPLFSFDGNFVGMSLFLTMRRAFFLPWGSIFEHLERQISLAQSESLNVQRFGERLGERSISHLEKISTRNNWILTPWVILSCHQQCYVTLLATYVVKVSGENSVKKASSDLNRSVVALASFNGDKRFFACMGFFIEWNGSTFILTSASLVRKSGEENKIVENLRIEVLLPHGQCREGELKHCNLHYNVALVGVTNCHARRAKTLLHWTNMHEVAAVGRCFNSGTLMAKAGELVPWSGTLDCDFLFRSSCEITKAGIGGPLVTLDGDVIGMKFYDTKIQTPFLSWECICHILALFEGKSKVGEVGNDSDPLLRKMAGDDKNMINKWPVPMPCWRPLGSGDEDMSDDDDDFKYCYENGEKLELY</sequence>
<evidence type="ECO:0000313" key="1">
    <source>
        <dbReference type="EMBL" id="CAL4901793.1"/>
    </source>
</evidence>
<protein>
    <submittedName>
        <fullName evidence="1">Uncharacterized protein</fullName>
    </submittedName>
</protein>
<dbReference type="Proteomes" id="UP001497457">
    <property type="component" value="Chromosome 11b"/>
</dbReference>
<proteinExistence type="predicted"/>
<accession>A0ABC8W3K5</accession>
<gene>
    <name evidence="1" type="ORF">URODEC1_LOCUS9551</name>
</gene>
<dbReference type="SUPFAM" id="SSF50494">
    <property type="entry name" value="Trypsin-like serine proteases"/>
    <property type="match status" value="2"/>
</dbReference>
<organism evidence="1 2">
    <name type="scientific">Urochloa decumbens</name>
    <dbReference type="NCBI Taxonomy" id="240449"/>
    <lineage>
        <taxon>Eukaryota</taxon>
        <taxon>Viridiplantae</taxon>
        <taxon>Streptophyta</taxon>
        <taxon>Embryophyta</taxon>
        <taxon>Tracheophyta</taxon>
        <taxon>Spermatophyta</taxon>
        <taxon>Magnoliopsida</taxon>
        <taxon>Liliopsida</taxon>
        <taxon>Poales</taxon>
        <taxon>Poaceae</taxon>
        <taxon>PACMAD clade</taxon>
        <taxon>Panicoideae</taxon>
        <taxon>Panicodae</taxon>
        <taxon>Paniceae</taxon>
        <taxon>Melinidinae</taxon>
        <taxon>Urochloa</taxon>
    </lineage>
</organism>
<dbReference type="PANTHER" id="PTHR18868">
    <property type="entry name" value="OS07G0665300 PROTEIN-RELATED"/>
    <property type="match status" value="1"/>
</dbReference>
<dbReference type="PANTHER" id="PTHR18868:SF45">
    <property type="entry name" value="OS03G0109900 PROTEIN"/>
    <property type="match status" value="1"/>
</dbReference>
<dbReference type="InterPro" id="IPR009003">
    <property type="entry name" value="Peptidase_S1_PA"/>
</dbReference>
<reference evidence="1" key="1">
    <citation type="submission" date="2024-10" db="EMBL/GenBank/DDBJ databases">
        <authorList>
            <person name="Ryan C."/>
        </authorList>
    </citation>
    <scope>NUCLEOTIDE SEQUENCE [LARGE SCALE GENOMIC DNA]</scope>
</reference>
<dbReference type="AlphaFoldDB" id="A0ABC8W3K5"/>
<dbReference type="Pfam" id="PF13365">
    <property type="entry name" value="Trypsin_2"/>
    <property type="match status" value="1"/>
</dbReference>